<reference evidence="2 3" key="1">
    <citation type="submission" date="2014-03" db="EMBL/GenBank/DDBJ databases">
        <title>The draft genome sequence of Thioclava dalianensis DLFJ1-1.</title>
        <authorList>
            <person name="Lai Q."/>
            <person name="Shao Z."/>
        </authorList>
    </citation>
    <scope>NUCLEOTIDE SEQUENCE [LARGE SCALE GENOMIC DNA]</scope>
    <source>
        <strain evidence="2 3">DLFJ1-1</strain>
    </source>
</reference>
<dbReference type="AlphaFoldDB" id="A0A074TIR9"/>
<evidence type="ECO:0000313" key="2">
    <source>
        <dbReference type="EMBL" id="KEP71549.1"/>
    </source>
</evidence>
<keyword evidence="3" id="KW-1185">Reference proteome</keyword>
<dbReference type="RefSeq" id="WP_038060902.1">
    <property type="nucleotide sequence ID" value="NZ_FOVB01000005.1"/>
</dbReference>
<evidence type="ECO:0000313" key="3">
    <source>
        <dbReference type="Proteomes" id="UP000027725"/>
    </source>
</evidence>
<comment type="caution">
    <text evidence="2">The sequence shown here is derived from an EMBL/GenBank/DDBJ whole genome shotgun (WGS) entry which is preliminary data.</text>
</comment>
<keyword evidence="1" id="KW-0812">Transmembrane</keyword>
<keyword evidence="1" id="KW-1133">Transmembrane helix</keyword>
<feature type="transmembrane region" description="Helical" evidence="1">
    <location>
        <begin position="20"/>
        <end position="43"/>
    </location>
</feature>
<dbReference type="STRING" id="1185766.SAMN05216224_105263"/>
<name>A0A074TIR9_9RHOB</name>
<keyword evidence="1" id="KW-0472">Membrane</keyword>
<sequence>MNFMWLMRMARWVRRPPSMLQVKIVAVVIVIVIALVALDWLGLWPDWARMDPRAMRHIRP</sequence>
<dbReference type="eggNOG" id="ENOG50301W5">
    <property type="taxonomic scope" value="Bacteria"/>
</dbReference>
<accession>A0A074TIR9</accession>
<gene>
    <name evidence="2" type="ORF">DL1_00605</name>
</gene>
<proteinExistence type="predicted"/>
<organism evidence="2 3">
    <name type="scientific">Thioclava dalianensis</name>
    <dbReference type="NCBI Taxonomy" id="1185766"/>
    <lineage>
        <taxon>Bacteria</taxon>
        <taxon>Pseudomonadati</taxon>
        <taxon>Pseudomonadota</taxon>
        <taxon>Alphaproteobacteria</taxon>
        <taxon>Rhodobacterales</taxon>
        <taxon>Paracoccaceae</taxon>
        <taxon>Thioclava</taxon>
    </lineage>
</organism>
<dbReference type="Proteomes" id="UP000027725">
    <property type="component" value="Unassembled WGS sequence"/>
</dbReference>
<dbReference type="EMBL" id="JHEH01000001">
    <property type="protein sequence ID" value="KEP71549.1"/>
    <property type="molecule type" value="Genomic_DNA"/>
</dbReference>
<protein>
    <submittedName>
        <fullName evidence="2">Uncharacterized protein</fullName>
    </submittedName>
</protein>
<evidence type="ECO:0000256" key="1">
    <source>
        <dbReference type="SAM" id="Phobius"/>
    </source>
</evidence>